<keyword evidence="3" id="KW-0808">Transferase</keyword>
<dbReference type="PANTHER" id="PTHR36836">
    <property type="entry name" value="COLANIC ACID BIOSYNTHESIS PROTEIN WCAK"/>
    <property type="match status" value="1"/>
</dbReference>
<proteinExistence type="predicted"/>
<dbReference type="Pfam" id="PF04230">
    <property type="entry name" value="PS_pyruv_trans"/>
    <property type="match status" value="1"/>
</dbReference>
<dbReference type="InterPro" id="IPR007345">
    <property type="entry name" value="Polysacch_pyruvyl_Trfase"/>
</dbReference>
<dbReference type="GO" id="GO:0016740">
    <property type="term" value="F:transferase activity"/>
    <property type="evidence" value="ECO:0007669"/>
    <property type="project" value="UniProtKB-KW"/>
</dbReference>
<dbReference type="PANTHER" id="PTHR36836:SF1">
    <property type="entry name" value="COLANIC ACID BIOSYNTHESIS PROTEIN WCAK"/>
    <property type="match status" value="1"/>
</dbReference>
<dbReference type="RefSeq" id="WP_244692825.1">
    <property type="nucleotide sequence ID" value="NZ_CP095044.1"/>
</dbReference>
<evidence type="ECO:0000256" key="1">
    <source>
        <dbReference type="SAM" id="Coils"/>
    </source>
</evidence>
<reference evidence="3 4" key="1">
    <citation type="submission" date="2022-04" db="EMBL/GenBank/DDBJ databases">
        <title>Leucobacter sp. isolated from rhizosphere of garlic.</title>
        <authorList>
            <person name="Won M."/>
            <person name="Lee C.-M."/>
            <person name="Woen H.-Y."/>
            <person name="Kwon S.-W."/>
        </authorList>
    </citation>
    <scope>NUCLEOTIDE SEQUENCE [LARGE SCALE GENOMIC DNA]</scope>
    <source>
        <strain evidence="3 4">H21R-40</strain>
    </source>
</reference>
<protein>
    <submittedName>
        <fullName evidence="3">Polysaccharide pyruvyl transferase family protein</fullName>
    </submittedName>
</protein>
<dbReference type="Proteomes" id="UP000831786">
    <property type="component" value="Chromosome"/>
</dbReference>
<sequence length="514" mass="57329">MKCVVIGDVGWRSLYHLGDEAMTEAAVGLLQRRGVTDITVVAGHPEVTERMYGVATVKRIGFLRSWGREKDERVLARLTERLERGEAPHEGIYAAIADADFAVIAGGGNMNSSHIQHLYERLAFTRIAKHFGTPLFVTSQTVGPSLRPVDRAMVQEILDYAVCFGAREATTYAYLRTLTDDPEKVVHTLDDAALLSIDDAVRAEVDALGLPERFIIASFTDHPGTTALGVSEYRRQAAELLDELVERHDVDVVLVPHNGTFEPGIVKKDCEGHDAIVAASRTGRLRAMPMLMARVAVEITRRSLLSLSTRYHPTVFGPQVLTPTASISLSYYSSVRMRGSLGNVGLERCVVPVTEWRLAADACSELLSGGEALRRHLERAQQVSSSYQESWWDAIVAGARTGAWRSPGDIPEIESYVPEGEWSREVELLTPLFDRFTQEAVWLQRAQQDLRALRARADARENRLRGREHELRQRIAELQGRATELEQRATRSENRKSARVADALGRFGRRLRRG</sequence>
<keyword evidence="4" id="KW-1185">Reference proteome</keyword>
<gene>
    <name evidence="3" type="ORF">MUN78_02265</name>
</gene>
<accession>A0ABY4FN52</accession>
<keyword evidence="1" id="KW-0175">Coiled coil</keyword>
<evidence type="ECO:0000259" key="2">
    <source>
        <dbReference type="Pfam" id="PF04230"/>
    </source>
</evidence>
<feature type="domain" description="Polysaccharide pyruvyl transferase" evidence="2">
    <location>
        <begin position="16"/>
        <end position="328"/>
    </location>
</feature>
<evidence type="ECO:0000313" key="4">
    <source>
        <dbReference type="Proteomes" id="UP000831786"/>
    </source>
</evidence>
<feature type="coiled-coil region" evidence="1">
    <location>
        <begin position="443"/>
        <end position="495"/>
    </location>
</feature>
<dbReference type="EMBL" id="CP095045">
    <property type="protein sequence ID" value="UOQ57691.1"/>
    <property type="molecule type" value="Genomic_DNA"/>
</dbReference>
<organism evidence="3 4">
    <name type="scientific">Leucobacter allii</name>
    <dbReference type="NCBI Taxonomy" id="2932247"/>
    <lineage>
        <taxon>Bacteria</taxon>
        <taxon>Bacillati</taxon>
        <taxon>Actinomycetota</taxon>
        <taxon>Actinomycetes</taxon>
        <taxon>Micrococcales</taxon>
        <taxon>Microbacteriaceae</taxon>
        <taxon>Leucobacter</taxon>
    </lineage>
</organism>
<evidence type="ECO:0000313" key="3">
    <source>
        <dbReference type="EMBL" id="UOQ57691.1"/>
    </source>
</evidence>
<name>A0ABY4FN52_9MICO</name>